<evidence type="ECO:0000256" key="11">
    <source>
        <dbReference type="SAM" id="MobiDB-lite"/>
    </source>
</evidence>
<dbReference type="PROSITE" id="PS50109">
    <property type="entry name" value="HIS_KIN"/>
    <property type="match status" value="1"/>
</dbReference>
<dbReference type="OMA" id="YMRNIGM"/>
<dbReference type="InterPro" id="IPR029016">
    <property type="entry name" value="GAF-like_dom_sf"/>
</dbReference>
<feature type="domain" description="Histidine kinase" evidence="13">
    <location>
        <begin position="756"/>
        <end position="994"/>
    </location>
</feature>
<dbReference type="GO" id="GO:0009584">
    <property type="term" value="P:detection of visible light"/>
    <property type="evidence" value="ECO:0007669"/>
    <property type="project" value="InterPro"/>
</dbReference>
<dbReference type="PRINTS" id="PR00344">
    <property type="entry name" value="BCTRLSENSOR"/>
</dbReference>
<evidence type="ECO:0000256" key="8">
    <source>
        <dbReference type="ARBA" id="ARBA00022991"/>
    </source>
</evidence>
<keyword evidence="7" id="KW-0067">ATP-binding</keyword>
<dbReference type="GO" id="GO:0006355">
    <property type="term" value="P:regulation of DNA-templated transcription"/>
    <property type="evidence" value="ECO:0007669"/>
    <property type="project" value="InterPro"/>
</dbReference>
<evidence type="ECO:0000256" key="3">
    <source>
        <dbReference type="ARBA" id="ARBA00022606"/>
    </source>
</evidence>
<evidence type="ECO:0000256" key="1">
    <source>
        <dbReference type="ARBA" id="ARBA00022543"/>
    </source>
</evidence>
<dbReference type="SUPFAM" id="SSF55781">
    <property type="entry name" value="GAF domain-like"/>
    <property type="match status" value="2"/>
</dbReference>
<dbReference type="Gene3D" id="3.30.450.40">
    <property type="match status" value="1"/>
</dbReference>
<dbReference type="GO" id="GO:0016301">
    <property type="term" value="F:kinase activity"/>
    <property type="evidence" value="ECO:0007669"/>
    <property type="project" value="UniProtKB-KW"/>
</dbReference>
<protein>
    <recommendedName>
        <fullName evidence="16">Phytochrome chromophore attachment site domain-containing protein</fullName>
    </recommendedName>
</protein>
<dbReference type="VEuPathDB" id="FungiDB:ASPACDRAFT_64215"/>
<dbReference type="GO" id="GO:0009881">
    <property type="term" value="F:photoreceptor activity"/>
    <property type="evidence" value="ECO:0007669"/>
    <property type="project" value="UniProtKB-KW"/>
</dbReference>
<dbReference type="InterPro" id="IPR005467">
    <property type="entry name" value="His_kinase_dom"/>
</dbReference>
<dbReference type="InterPro" id="IPR013654">
    <property type="entry name" value="PAS_2"/>
</dbReference>
<evidence type="ECO:0000256" key="6">
    <source>
        <dbReference type="ARBA" id="ARBA00022777"/>
    </source>
</evidence>
<evidence type="ECO:0000256" key="10">
    <source>
        <dbReference type="ARBA" id="ARBA00023170"/>
    </source>
</evidence>
<evidence type="ECO:0000313" key="15">
    <source>
        <dbReference type="Proteomes" id="UP000184546"/>
    </source>
</evidence>
<evidence type="ECO:0000256" key="2">
    <source>
        <dbReference type="ARBA" id="ARBA00022553"/>
    </source>
</evidence>
<dbReference type="STRING" id="690307.A0A1L9WHS0"/>
<sequence length="995" mass="111047">MPETSPEADAHPDHQPPETAANSSSKDLCLSGPGRVYPLRSIIAPTHPLALPYRSSSTSSSSQHVHSLCNEKLELEDQDEHLEHPPISQPSTPPEQRFWSCDSPKQQLQHQQSPPYYQQQQQQQHQIDGTGSITPTNLFDHASGSEGLDHLDHLNLENLGSLTLSSSHRRYDAQDSDEDSLATTSTTKTLQACEDEPIHRPGAVQCFGALVVLEQVDEGTFLVQLASENSEAIIGHSPQNLFTLNSFSDLLRNDQDGILRDHVQLTEDDQWSPAVDGPEIFKLSINDRHGHPQRFWSAVHRNPAHWHLIICEFESEIDRLNPVNTAGQTLPAKPTDILGFEPTADQIASSTVKISQPLRLLRNRRRKPGEMASMEVLNIISKVQDQLGRTQDPDTLLNVSIGLIKELTGYHRVMVYQFDHENNGNVVAELADPRFSKDIFKGLSFPAADIPQQARDLYKKSKVRLLYNRDHINSPLVSRDLEHAKAPLDMTYAFLRAMSPYHLKYLARMCVRSSMSISINDQEDLWGLIICHSYGEHGMRVPFPVIRLTRLIGDSVYQNIKRLSCMSHLKAGSPANQAAASEILKQDSHTSEALLKLFDADFAALSIRGRTSILGESTDFQEILAVVEYFRSKKLDSVVASNHVKRDFPDLHFPPGIHAVSGVMYAPLSLHKENFIVFFRRTQMKDIRWGGNPYAKSPRQPRKDFRVWRETVVDRSREWTTSQTDNAVVLGMVGSQVSSDWRTETGPPSSSSQHAKSADEIRNTLNTIMKNLGVVLGGSFDSEFQDSITRSYSASKSLLYVINDLLDLTKKEEGYNLIKDELFDISSCFHEATKMFEAEAQRKGLSYKVIHEPGIPKGVLGDERRVRQVISNLISNAVQHTSEGGITVEMWRDTVTPAPGRAIINITVVDTGCGMSSAKLDMLFCELEEISTERKNGGATDESSTALEQPHKKHVLGVGLALVSRIVRNCHGQLVVHSEEGKGSRFAISLQFDTG</sequence>
<feature type="region of interest" description="Disordered" evidence="11">
    <location>
        <begin position="1"/>
        <end position="35"/>
    </location>
</feature>
<dbReference type="SUPFAM" id="SSF55874">
    <property type="entry name" value="ATPase domain of HSP90 chaperone/DNA topoisomerase II/histidine kinase"/>
    <property type="match status" value="1"/>
</dbReference>
<feature type="domain" description="Phytochrome chromophore attachment site" evidence="12">
    <location>
        <begin position="392"/>
        <end position="554"/>
    </location>
</feature>
<dbReference type="Gene3D" id="3.30.450.270">
    <property type="match status" value="1"/>
</dbReference>
<dbReference type="Pfam" id="PF01590">
    <property type="entry name" value="GAF"/>
    <property type="match status" value="1"/>
</dbReference>
<evidence type="ECO:0000259" key="13">
    <source>
        <dbReference type="PROSITE" id="PS50109"/>
    </source>
</evidence>
<dbReference type="PANTHER" id="PTHR43065">
    <property type="entry name" value="SENSOR HISTIDINE KINASE"/>
    <property type="match status" value="1"/>
</dbReference>
<dbReference type="Pfam" id="PF08446">
    <property type="entry name" value="PAS_2"/>
    <property type="match status" value="1"/>
</dbReference>
<evidence type="ECO:0000313" key="14">
    <source>
        <dbReference type="EMBL" id="OJJ95734.1"/>
    </source>
</evidence>
<evidence type="ECO:0000256" key="5">
    <source>
        <dbReference type="ARBA" id="ARBA00022741"/>
    </source>
</evidence>
<dbReference type="InterPro" id="IPR013515">
    <property type="entry name" value="Phytochrome_cen-reg"/>
</dbReference>
<name>A0A1L9WHS0_ASPA1</name>
<feature type="compositionally biased region" description="Low complexity" evidence="11">
    <location>
        <begin position="106"/>
        <end position="126"/>
    </location>
</feature>
<keyword evidence="9" id="KW-0902">Two-component regulatory system</keyword>
<feature type="region of interest" description="Disordered" evidence="11">
    <location>
        <begin position="79"/>
        <end position="141"/>
    </location>
</feature>
<dbReference type="AlphaFoldDB" id="A0A1L9WHS0"/>
<dbReference type="InterPro" id="IPR004358">
    <property type="entry name" value="Sig_transdc_His_kin-like_C"/>
</dbReference>
<feature type="compositionally biased region" description="Polar residues" evidence="11">
    <location>
        <begin position="738"/>
        <end position="755"/>
    </location>
</feature>
<dbReference type="InterPro" id="IPR003594">
    <property type="entry name" value="HATPase_dom"/>
</dbReference>
<keyword evidence="5" id="KW-0547">Nucleotide-binding</keyword>
<reference evidence="15" key="1">
    <citation type="journal article" date="2017" name="Genome Biol.">
        <title>Comparative genomics reveals high biological diversity and specific adaptations in the industrially and medically important fungal genus Aspergillus.</title>
        <authorList>
            <person name="de Vries R.P."/>
            <person name="Riley R."/>
            <person name="Wiebenga A."/>
            <person name="Aguilar-Osorio G."/>
            <person name="Amillis S."/>
            <person name="Uchima C.A."/>
            <person name="Anderluh G."/>
            <person name="Asadollahi M."/>
            <person name="Askin M."/>
            <person name="Barry K."/>
            <person name="Battaglia E."/>
            <person name="Bayram O."/>
            <person name="Benocci T."/>
            <person name="Braus-Stromeyer S.A."/>
            <person name="Caldana C."/>
            <person name="Canovas D."/>
            <person name="Cerqueira G.C."/>
            <person name="Chen F."/>
            <person name="Chen W."/>
            <person name="Choi C."/>
            <person name="Clum A."/>
            <person name="Dos Santos R.A."/>
            <person name="Damasio A.R."/>
            <person name="Diallinas G."/>
            <person name="Emri T."/>
            <person name="Fekete E."/>
            <person name="Flipphi M."/>
            <person name="Freyberg S."/>
            <person name="Gallo A."/>
            <person name="Gournas C."/>
            <person name="Habgood R."/>
            <person name="Hainaut M."/>
            <person name="Harispe M.L."/>
            <person name="Henrissat B."/>
            <person name="Hilden K.S."/>
            <person name="Hope R."/>
            <person name="Hossain A."/>
            <person name="Karabika E."/>
            <person name="Karaffa L."/>
            <person name="Karanyi Z."/>
            <person name="Krasevec N."/>
            <person name="Kuo A."/>
            <person name="Kusch H."/>
            <person name="LaButti K."/>
            <person name="Lagendijk E.L."/>
            <person name="Lapidus A."/>
            <person name="Levasseur A."/>
            <person name="Lindquist E."/>
            <person name="Lipzen A."/>
            <person name="Logrieco A.F."/>
            <person name="MacCabe A."/>
            <person name="Maekelae M.R."/>
            <person name="Malavazi I."/>
            <person name="Melin P."/>
            <person name="Meyer V."/>
            <person name="Mielnichuk N."/>
            <person name="Miskei M."/>
            <person name="Molnar A.P."/>
            <person name="Mule G."/>
            <person name="Ngan C.Y."/>
            <person name="Orejas M."/>
            <person name="Orosz E."/>
            <person name="Ouedraogo J.P."/>
            <person name="Overkamp K.M."/>
            <person name="Park H.-S."/>
            <person name="Perrone G."/>
            <person name="Piumi F."/>
            <person name="Punt P.J."/>
            <person name="Ram A.F."/>
            <person name="Ramon A."/>
            <person name="Rauscher S."/>
            <person name="Record E."/>
            <person name="Riano-Pachon D.M."/>
            <person name="Robert V."/>
            <person name="Roehrig J."/>
            <person name="Ruller R."/>
            <person name="Salamov A."/>
            <person name="Salih N.S."/>
            <person name="Samson R.A."/>
            <person name="Sandor E."/>
            <person name="Sanguinetti M."/>
            <person name="Schuetze T."/>
            <person name="Sepcic K."/>
            <person name="Shelest E."/>
            <person name="Sherlock G."/>
            <person name="Sophianopoulou V."/>
            <person name="Squina F.M."/>
            <person name="Sun H."/>
            <person name="Susca A."/>
            <person name="Todd R.B."/>
            <person name="Tsang A."/>
            <person name="Unkles S.E."/>
            <person name="van de Wiele N."/>
            <person name="van Rossen-Uffink D."/>
            <person name="Oliveira J.V."/>
            <person name="Vesth T.C."/>
            <person name="Visser J."/>
            <person name="Yu J.-H."/>
            <person name="Zhou M."/>
            <person name="Andersen M.R."/>
            <person name="Archer D.B."/>
            <person name="Baker S.E."/>
            <person name="Benoit I."/>
            <person name="Brakhage A.A."/>
            <person name="Braus G.H."/>
            <person name="Fischer R."/>
            <person name="Frisvad J.C."/>
            <person name="Goldman G.H."/>
            <person name="Houbraken J."/>
            <person name="Oakley B."/>
            <person name="Pocsi I."/>
            <person name="Scazzocchio C."/>
            <person name="Seiboth B."/>
            <person name="vanKuyk P.A."/>
            <person name="Wortman J."/>
            <person name="Dyer P.S."/>
            <person name="Grigoriev I.V."/>
        </authorList>
    </citation>
    <scope>NUCLEOTIDE SEQUENCE [LARGE SCALE GENOMIC DNA]</scope>
    <source>
        <strain evidence="15">ATCC 16872 / CBS 172.66 / WB 5094</strain>
    </source>
</reference>
<keyword evidence="4" id="KW-0808">Transferase</keyword>
<dbReference type="Pfam" id="PF00360">
    <property type="entry name" value="PHY"/>
    <property type="match status" value="1"/>
</dbReference>
<keyword evidence="2" id="KW-0597">Phosphoprotein</keyword>
<keyword evidence="6" id="KW-0418">Kinase</keyword>
<dbReference type="Proteomes" id="UP000184546">
    <property type="component" value="Unassembled WGS sequence"/>
</dbReference>
<dbReference type="Pfam" id="PF02518">
    <property type="entry name" value="HATPase_c"/>
    <property type="match status" value="1"/>
</dbReference>
<keyword evidence="10" id="KW-0675">Receptor</keyword>
<dbReference type="InterPro" id="IPR035965">
    <property type="entry name" value="PAS-like_dom_sf"/>
</dbReference>
<gene>
    <name evidence="14" type="ORF">ASPACDRAFT_64215</name>
</gene>
<dbReference type="InterPro" id="IPR043150">
    <property type="entry name" value="Phytochrome_PHY_sf"/>
</dbReference>
<keyword evidence="15" id="KW-1185">Reference proteome</keyword>
<feature type="compositionally biased region" description="Polar residues" evidence="11">
    <location>
        <begin position="127"/>
        <end position="137"/>
    </location>
</feature>
<keyword evidence="1" id="KW-0600">Photoreceptor protein</keyword>
<dbReference type="PROSITE" id="PS50046">
    <property type="entry name" value="PHYTOCHROME_2"/>
    <property type="match status" value="1"/>
</dbReference>
<evidence type="ECO:0000256" key="4">
    <source>
        <dbReference type="ARBA" id="ARBA00022679"/>
    </source>
</evidence>
<evidence type="ECO:0008006" key="16">
    <source>
        <dbReference type="Google" id="ProtNLM"/>
    </source>
</evidence>
<dbReference type="InterPro" id="IPR036890">
    <property type="entry name" value="HATPase_C_sf"/>
</dbReference>
<organism evidence="14 15">
    <name type="scientific">Aspergillus aculeatus (strain ATCC 16872 / CBS 172.66 / WB 5094)</name>
    <dbReference type="NCBI Taxonomy" id="690307"/>
    <lineage>
        <taxon>Eukaryota</taxon>
        <taxon>Fungi</taxon>
        <taxon>Dikarya</taxon>
        <taxon>Ascomycota</taxon>
        <taxon>Pezizomycotina</taxon>
        <taxon>Eurotiomycetes</taxon>
        <taxon>Eurotiomycetidae</taxon>
        <taxon>Eurotiales</taxon>
        <taxon>Aspergillaceae</taxon>
        <taxon>Aspergillus</taxon>
        <taxon>Aspergillus subgen. Circumdati</taxon>
    </lineage>
</organism>
<dbReference type="GO" id="GO:0005524">
    <property type="term" value="F:ATP binding"/>
    <property type="evidence" value="ECO:0007669"/>
    <property type="project" value="UniProtKB-KW"/>
</dbReference>
<evidence type="ECO:0000259" key="12">
    <source>
        <dbReference type="PROSITE" id="PS50046"/>
    </source>
</evidence>
<dbReference type="SUPFAM" id="SSF55785">
    <property type="entry name" value="PYP-like sensor domain (PAS domain)"/>
    <property type="match status" value="1"/>
</dbReference>
<dbReference type="GeneID" id="30977792"/>
<keyword evidence="8" id="KW-0157">Chromophore</keyword>
<accession>A0A1L9WHS0</accession>
<dbReference type="Gene3D" id="3.30.450.20">
    <property type="entry name" value="PAS domain"/>
    <property type="match status" value="1"/>
</dbReference>
<dbReference type="OrthoDB" id="60033at2759"/>
<dbReference type="InterPro" id="IPR003018">
    <property type="entry name" value="GAF"/>
</dbReference>
<evidence type="ECO:0000256" key="9">
    <source>
        <dbReference type="ARBA" id="ARBA00023012"/>
    </source>
</evidence>
<feature type="region of interest" description="Disordered" evidence="11">
    <location>
        <begin position="738"/>
        <end position="758"/>
    </location>
</feature>
<dbReference type="RefSeq" id="XP_020052074.1">
    <property type="nucleotide sequence ID" value="XM_020203978.1"/>
</dbReference>
<dbReference type="PANTHER" id="PTHR43065:SF10">
    <property type="entry name" value="PEROXIDE STRESS-ACTIVATED HISTIDINE KINASE MAK3"/>
    <property type="match status" value="1"/>
</dbReference>
<dbReference type="EMBL" id="KV878988">
    <property type="protein sequence ID" value="OJJ95734.1"/>
    <property type="molecule type" value="Genomic_DNA"/>
</dbReference>
<dbReference type="Gene3D" id="3.30.565.10">
    <property type="entry name" value="Histidine kinase-like ATPase, C-terminal domain"/>
    <property type="match status" value="1"/>
</dbReference>
<keyword evidence="3" id="KW-0716">Sensory transduction</keyword>
<dbReference type="SMART" id="SM00387">
    <property type="entry name" value="HATPase_c"/>
    <property type="match status" value="1"/>
</dbReference>
<evidence type="ECO:0000256" key="7">
    <source>
        <dbReference type="ARBA" id="ARBA00022840"/>
    </source>
</evidence>
<dbReference type="GO" id="GO:0000160">
    <property type="term" value="P:phosphorelay signal transduction system"/>
    <property type="evidence" value="ECO:0007669"/>
    <property type="project" value="UniProtKB-KW"/>
</dbReference>
<proteinExistence type="predicted"/>
<dbReference type="InterPro" id="IPR016132">
    <property type="entry name" value="Phyto_chromo_attachment"/>
</dbReference>